<proteinExistence type="predicted"/>
<dbReference type="EMBL" id="MFBT01000037">
    <property type="protein sequence ID" value="OGD98401.1"/>
    <property type="molecule type" value="Genomic_DNA"/>
</dbReference>
<evidence type="ECO:0000313" key="1">
    <source>
        <dbReference type="EMBL" id="OGD98401.1"/>
    </source>
</evidence>
<sequence length="149" mass="16204">MLGFGGGERGGRFDLEAYLSNCLRNRFPDWVGSEDVGLTEGKYLELISEEEEGPVFIASSLVPQGEFRDAGQVQGELRERVGIGDLGPDVMRLTDPEFVAFLRALKQTGDITEASRLTPEDLLSSTNSVTTPISKLVSGARRVIKLQSA</sequence>
<evidence type="ECO:0000313" key="2">
    <source>
        <dbReference type="Proteomes" id="UP000177039"/>
    </source>
</evidence>
<organism evidence="1 2">
    <name type="scientific">Candidatus Curtissbacteria bacterium RIFCSPLOWO2_01_FULL_42_50</name>
    <dbReference type="NCBI Taxonomy" id="1797730"/>
    <lineage>
        <taxon>Bacteria</taxon>
        <taxon>Candidatus Curtissiibacteriota</taxon>
    </lineage>
</organism>
<reference evidence="1 2" key="1">
    <citation type="journal article" date="2016" name="Nat. Commun.">
        <title>Thousands of microbial genomes shed light on interconnected biogeochemical processes in an aquifer system.</title>
        <authorList>
            <person name="Anantharaman K."/>
            <person name="Brown C.T."/>
            <person name="Hug L.A."/>
            <person name="Sharon I."/>
            <person name="Castelle C.J."/>
            <person name="Probst A.J."/>
            <person name="Thomas B.C."/>
            <person name="Singh A."/>
            <person name="Wilkins M.J."/>
            <person name="Karaoz U."/>
            <person name="Brodie E.L."/>
            <person name="Williams K.H."/>
            <person name="Hubbard S.S."/>
            <person name="Banfield J.F."/>
        </authorList>
    </citation>
    <scope>NUCLEOTIDE SEQUENCE [LARGE SCALE GENOMIC DNA]</scope>
</reference>
<gene>
    <name evidence="1" type="ORF">A3B54_03625</name>
</gene>
<dbReference type="AlphaFoldDB" id="A0A1F5H2S9"/>
<dbReference type="Proteomes" id="UP000177039">
    <property type="component" value="Unassembled WGS sequence"/>
</dbReference>
<name>A0A1F5H2S9_9BACT</name>
<comment type="caution">
    <text evidence="1">The sequence shown here is derived from an EMBL/GenBank/DDBJ whole genome shotgun (WGS) entry which is preliminary data.</text>
</comment>
<protein>
    <submittedName>
        <fullName evidence="1">Uncharacterized protein</fullName>
    </submittedName>
</protein>
<accession>A0A1F5H2S9</accession>